<dbReference type="CDD" id="cd00448">
    <property type="entry name" value="YjgF_YER057c_UK114_family"/>
    <property type="match status" value="1"/>
</dbReference>
<dbReference type="GeneID" id="46920508"/>
<dbReference type="FunFam" id="3.30.1330.40:FF:000001">
    <property type="entry name" value="L-PSP family endoribonuclease"/>
    <property type="match status" value="1"/>
</dbReference>
<evidence type="ECO:0000313" key="2">
    <source>
        <dbReference type="EMBL" id="ARQ96817.1"/>
    </source>
</evidence>
<sequence>MSNYPKAIGPYSAYRVVGNLVYCSGQIPLDPASGEVVGSDIKAQTTQALKNVGGILEELNLSYKNIIKTVVFLTDISEFAQMNEIYAEFFSEPYPARSAVAVKELPKGVKVEIEVIASIE</sequence>
<gene>
    <name evidence="2" type="primary">cfiP</name>
    <name evidence="2" type="ORF">CLAN_0033</name>
</gene>
<dbReference type="InterPro" id="IPR019897">
    <property type="entry name" value="RidA_CS"/>
</dbReference>
<dbReference type="KEGG" id="clx:CLAN_0033"/>
<dbReference type="PROSITE" id="PS01094">
    <property type="entry name" value="UPF0076"/>
    <property type="match status" value="1"/>
</dbReference>
<dbReference type="Proteomes" id="UP000202031">
    <property type="component" value="Chromosome"/>
</dbReference>
<comment type="similarity">
    <text evidence="1">Belongs to the RutC family.</text>
</comment>
<proteinExistence type="inferred from homology"/>
<protein>
    <submittedName>
        <fullName evidence="2">Reactive intermediate/imine deaminase</fullName>
    </submittedName>
</protein>
<dbReference type="PANTHER" id="PTHR11803:SF39">
    <property type="entry name" value="2-IMINOBUTANOATE_2-IMINOPROPANOATE DEAMINASE"/>
    <property type="match status" value="1"/>
</dbReference>
<organism evidence="2 3">
    <name type="scientific">Campylobacter lanienae NCTC 13004</name>
    <dbReference type="NCBI Taxonomy" id="1031753"/>
    <lineage>
        <taxon>Bacteria</taxon>
        <taxon>Pseudomonadati</taxon>
        <taxon>Campylobacterota</taxon>
        <taxon>Epsilonproteobacteria</taxon>
        <taxon>Campylobacterales</taxon>
        <taxon>Campylobacteraceae</taxon>
        <taxon>Campylobacter</taxon>
    </lineage>
</organism>
<dbReference type="GO" id="GO:0005829">
    <property type="term" value="C:cytosol"/>
    <property type="evidence" value="ECO:0007669"/>
    <property type="project" value="TreeGrafter"/>
</dbReference>
<dbReference type="SUPFAM" id="SSF55298">
    <property type="entry name" value="YjgF-like"/>
    <property type="match status" value="1"/>
</dbReference>
<dbReference type="InterPro" id="IPR035959">
    <property type="entry name" value="RutC-like_sf"/>
</dbReference>
<dbReference type="Pfam" id="PF01042">
    <property type="entry name" value="Ribonuc_L-PSP"/>
    <property type="match status" value="1"/>
</dbReference>
<name>A0A1X9SKQ0_9BACT</name>
<dbReference type="GO" id="GO:0019239">
    <property type="term" value="F:deaminase activity"/>
    <property type="evidence" value="ECO:0007669"/>
    <property type="project" value="TreeGrafter"/>
</dbReference>
<accession>A0A1X9SKQ0</accession>
<dbReference type="AlphaFoldDB" id="A0A1X9SKQ0"/>
<dbReference type="InterPro" id="IPR006175">
    <property type="entry name" value="YjgF/YER057c/UK114"/>
</dbReference>
<evidence type="ECO:0000256" key="1">
    <source>
        <dbReference type="ARBA" id="ARBA00010552"/>
    </source>
</evidence>
<dbReference type="InterPro" id="IPR006056">
    <property type="entry name" value="RidA"/>
</dbReference>
<dbReference type="Gene3D" id="3.30.1330.40">
    <property type="entry name" value="RutC-like"/>
    <property type="match status" value="1"/>
</dbReference>
<reference evidence="3" key="1">
    <citation type="journal article" date="2017" name="Genome Biol. Evol.">
        <title>Comparative Genomic Analysis Identifies a Campylobacter Clade Deficient in Selenium Metabolism.</title>
        <authorList>
            <person name="Miller W.G."/>
            <person name="Yee E."/>
            <person name="Lopes B.S."/>
            <person name="Chapman M.H."/>
            <person name="Huynh S."/>
            <person name="Bono J.L."/>
            <person name="Parker C.T."/>
            <person name="Strachan N.J.C."/>
            <person name="Forbes K.J."/>
        </authorList>
    </citation>
    <scope>NUCLEOTIDE SEQUENCE [LARGE SCALE GENOMIC DNA]</scope>
    <source>
        <strain evidence="3">NCTC 13004</strain>
    </source>
</reference>
<dbReference type="RefSeq" id="WP_096025661.1">
    <property type="nucleotide sequence ID" value="NZ_CP015578.1"/>
</dbReference>
<dbReference type="PANTHER" id="PTHR11803">
    <property type="entry name" value="2-IMINOBUTANOATE/2-IMINOPROPANOATE DEAMINASE RIDA"/>
    <property type="match status" value="1"/>
</dbReference>
<evidence type="ECO:0000313" key="3">
    <source>
        <dbReference type="Proteomes" id="UP000202031"/>
    </source>
</evidence>
<reference evidence="3" key="2">
    <citation type="journal article" date="2017" name="Genome Biol. Evol.">
        <title>Comparative genomic analysis identifies a Campylobacter clade deficient in selenium metabolism.</title>
        <authorList>
            <person name="Miller W.G."/>
            <person name="Yee E."/>
            <person name="Lopes B.S."/>
            <person name="Chapman M.H."/>
            <person name="Huynh S."/>
            <person name="Bono J.L."/>
            <person name="Parker C.T."/>
            <person name="Strachan N.J.C."/>
            <person name="Forbes K.J."/>
        </authorList>
    </citation>
    <scope>NUCLEOTIDE SEQUENCE [LARGE SCALE GENOMIC DNA]</scope>
    <source>
        <strain evidence="3">NCTC 13004</strain>
    </source>
</reference>
<dbReference type="EMBL" id="CP015578">
    <property type="protein sequence ID" value="ARQ96817.1"/>
    <property type="molecule type" value="Genomic_DNA"/>
</dbReference>
<dbReference type="NCBIfam" id="TIGR00004">
    <property type="entry name" value="Rid family detoxifying hydrolase"/>
    <property type="match status" value="1"/>
</dbReference>